<name>A0A243QE65_9ACTN</name>
<feature type="transmembrane region" description="Helical" evidence="1">
    <location>
        <begin position="103"/>
        <end position="123"/>
    </location>
</feature>
<evidence type="ECO:0000256" key="1">
    <source>
        <dbReference type="SAM" id="Phobius"/>
    </source>
</evidence>
<evidence type="ECO:0000313" key="2">
    <source>
        <dbReference type="EMBL" id="OUC80069.1"/>
    </source>
</evidence>
<dbReference type="InterPro" id="IPR005325">
    <property type="entry name" value="DUF308_memb"/>
</dbReference>
<dbReference type="InterPro" id="IPR052712">
    <property type="entry name" value="Acid_resist_chaperone_HdeD"/>
</dbReference>
<feature type="transmembrane region" description="Helical" evidence="1">
    <location>
        <begin position="46"/>
        <end position="65"/>
    </location>
</feature>
<organism evidence="2 3">
    <name type="scientific">Gordonia lacunae</name>
    <dbReference type="NCBI Taxonomy" id="417102"/>
    <lineage>
        <taxon>Bacteria</taxon>
        <taxon>Bacillati</taxon>
        <taxon>Actinomycetota</taxon>
        <taxon>Actinomycetes</taxon>
        <taxon>Mycobacteriales</taxon>
        <taxon>Gordoniaceae</taxon>
        <taxon>Gordonia</taxon>
    </lineage>
</organism>
<comment type="caution">
    <text evidence="2">The sequence shown here is derived from an EMBL/GenBank/DDBJ whole genome shotgun (WGS) entry which is preliminary data.</text>
</comment>
<keyword evidence="1" id="KW-0812">Transmembrane</keyword>
<feature type="transmembrane region" description="Helical" evidence="1">
    <location>
        <begin position="21"/>
        <end position="40"/>
    </location>
</feature>
<keyword evidence="1" id="KW-1133">Transmembrane helix</keyword>
<sequence>MTFATVYTKHFPDELVGAVRTALIITSIVGIVIGVIAILWPGPTIVVLAILFAISLIIAGIFRIYQAFAASFLSTGVRVMLGIVGAIVLLAGVIALFSPGDAVWLLAVFIGIGWIFQGVADLYAAITKSGHAPTWFLIISGVIAIIAGIVMMVLPAFSLEVLAWVGGIMLVALSIATLLTLPKKVEQPVAGEPAV</sequence>
<feature type="transmembrane region" description="Helical" evidence="1">
    <location>
        <begin position="161"/>
        <end position="181"/>
    </location>
</feature>
<dbReference type="RefSeq" id="WP_086534259.1">
    <property type="nucleotide sequence ID" value="NZ_NGFO01000004.1"/>
</dbReference>
<evidence type="ECO:0000313" key="3">
    <source>
        <dbReference type="Proteomes" id="UP000194632"/>
    </source>
</evidence>
<gene>
    <name evidence="2" type="ORF">CA982_05095</name>
</gene>
<dbReference type="PANTHER" id="PTHR34989">
    <property type="entry name" value="PROTEIN HDED"/>
    <property type="match status" value="1"/>
</dbReference>
<dbReference type="STRING" id="417102.CA982_05095"/>
<keyword evidence="1" id="KW-0472">Membrane</keyword>
<feature type="transmembrane region" description="Helical" evidence="1">
    <location>
        <begin position="77"/>
        <end position="97"/>
    </location>
</feature>
<protein>
    <recommendedName>
        <fullName evidence="4">DUF308 domain-containing protein</fullName>
    </recommendedName>
</protein>
<dbReference type="Pfam" id="PF03729">
    <property type="entry name" value="DUF308"/>
    <property type="match status" value="2"/>
</dbReference>
<dbReference type="OrthoDB" id="3577181at2"/>
<dbReference type="EMBL" id="NGFO01000004">
    <property type="protein sequence ID" value="OUC80069.1"/>
    <property type="molecule type" value="Genomic_DNA"/>
</dbReference>
<keyword evidence="3" id="KW-1185">Reference proteome</keyword>
<accession>A0A243QE65</accession>
<dbReference type="PANTHER" id="PTHR34989:SF1">
    <property type="entry name" value="PROTEIN HDED"/>
    <property type="match status" value="1"/>
</dbReference>
<feature type="transmembrane region" description="Helical" evidence="1">
    <location>
        <begin position="135"/>
        <end position="155"/>
    </location>
</feature>
<reference evidence="2 3" key="1">
    <citation type="submission" date="2017-05" db="EMBL/GenBank/DDBJ databases">
        <title>Biotechnological potential of actinobacteria isolated from South African environments.</title>
        <authorList>
            <person name="Le Roes-Hill M."/>
            <person name="Prins A."/>
            <person name="Durrell K.A."/>
        </authorList>
    </citation>
    <scope>NUCLEOTIDE SEQUENCE [LARGE SCALE GENOMIC DNA]</scope>
    <source>
        <strain evidence="2">BS2</strain>
    </source>
</reference>
<dbReference type="GO" id="GO:0005886">
    <property type="term" value="C:plasma membrane"/>
    <property type="evidence" value="ECO:0007669"/>
    <property type="project" value="TreeGrafter"/>
</dbReference>
<dbReference type="AlphaFoldDB" id="A0A243QE65"/>
<evidence type="ECO:0008006" key="4">
    <source>
        <dbReference type="Google" id="ProtNLM"/>
    </source>
</evidence>
<proteinExistence type="predicted"/>
<dbReference type="Proteomes" id="UP000194632">
    <property type="component" value="Unassembled WGS sequence"/>
</dbReference>